<proteinExistence type="predicted"/>
<name>A0A314ZJN7_PRUYE</name>
<organism evidence="1 2">
    <name type="scientific">Prunus yedoensis var. nudiflora</name>
    <dbReference type="NCBI Taxonomy" id="2094558"/>
    <lineage>
        <taxon>Eukaryota</taxon>
        <taxon>Viridiplantae</taxon>
        <taxon>Streptophyta</taxon>
        <taxon>Embryophyta</taxon>
        <taxon>Tracheophyta</taxon>
        <taxon>Spermatophyta</taxon>
        <taxon>Magnoliopsida</taxon>
        <taxon>eudicotyledons</taxon>
        <taxon>Gunneridae</taxon>
        <taxon>Pentapetalae</taxon>
        <taxon>rosids</taxon>
        <taxon>fabids</taxon>
        <taxon>Rosales</taxon>
        <taxon>Rosaceae</taxon>
        <taxon>Amygdaloideae</taxon>
        <taxon>Amygdaleae</taxon>
        <taxon>Prunus</taxon>
    </lineage>
</organism>
<sequence length="129" mass="14134">MISDFHQASYPGISQLPLPDLVSDIIDESWSPPPHGWCKINIDASLDKTSSKSGLGCVICDDDCNFRGRYGGYRLSASVIKAEAHAALMGVTPAADLGVQQRVVYLSYYYYNSSALQSLQFLQLVRDPS</sequence>
<reference evidence="1 2" key="1">
    <citation type="submission" date="2018-02" db="EMBL/GenBank/DDBJ databases">
        <title>Draft genome of wild Prunus yedoensis var. nudiflora.</title>
        <authorList>
            <person name="Baek S."/>
            <person name="Kim J.-H."/>
            <person name="Choi K."/>
            <person name="Kim G.-B."/>
            <person name="Cho A."/>
            <person name="Jang H."/>
            <person name="Shin C.-H."/>
            <person name="Yu H.-J."/>
            <person name="Mun J.-H."/>
        </authorList>
    </citation>
    <scope>NUCLEOTIDE SEQUENCE [LARGE SCALE GENOMIC DNA]</scope>
    <source>
        <strain evidence="2">cv. Jeju island</strain>
        <tissue evidence="1">Leaf</tissue>
    </source>
</reference>
<protein>
    <submittedName>
        <fullName evidence="1">Uncharacterized protein</fullName>
    </submittedName>
</protein>
<dbReference type="AlphaFoldDB" id="A0A314ZJN7"/>
<evidence type="ECO:0000313" key="1">
    <source>
        <dbReference type="EMBL" id="PQQ17468.1"/>
    </source>
</evidence>
<dbReference type="InterPro" id="IPR052929">
    <property type="entry name" value="RNase_H-like_EbsB-rel"/>
</dbReference>
<keyword evidence="2" id="KW-1185">Reference proteome</keyword>
<dbReference type="OrthoDB" id="1690312at2759"/>
<dbReference type="PANTHER" id="PTHR47074:SF11">
    <property type="entry name" value="REVERSE TRANSCRIPTASE-LIKE PROTEIN"/>
    <property type="match status" value="1"/>
</dbReference>
<dbReference type="Proteomes" id="UP000250321">
    <property type="component" value="Unassembled WGS sequence"/>
</dbReference>
<accession>A0A314ZJN7</accession>
<evidence type="ECO:0000313" key="2">
    <source>
        <dbReference type="Proteomes" id="UP000250321"/>
    </source>
</evidence>
<comment type="caution">
    <text evidence="1">The sequence shown here is derived from an EMBL/GenBank/DDBJ whole genome shotgun (WGS) entry which is preliminary data.</text>
</comment>
<dbReference type="EMBL" id="PJQY01000150">
    <property type="protein sequence ID" value="PQQ17468.1"/>
    <property type="molecule type" value="Genomic_DNA"/>
</dbReference>
<gene>
    <name evidence="1" type="ORF">Pyn_08034</name>
</gene>
<dbReference type="PANTHER" id="PTHR47074">
    <property type="entry name" value="BNAC02G40300D PROTEIN"/>
    <property type="match status" value="1"/>
</dbReference>